<feature type="transmembrane region" description="Helical" evidence="10">
    <location>
        <begin position="237"/>
        <end position="260"/>
    </location>
</feature>
<keyword evidence="9 10" id="KW-0472">Membrane</keyword>
<name>A0A1H8CKN4_9FIRM</name>
<organism evidence="11 12">
    <name type="scientific">Hydrogenoanaerobacterium saccharovorans</name>
    <dbReference type="NCBI Taxonomy" id="474960"/>
    <lineage>
        <taxon>Bacteria</taxon>
        <taxon>Bacillati</taxon>
        <taxon>Bacillota</taxon>
        <taxon>Clostridia</taxon>
        <taxon>Eubacteriales</taxon>
        <taxon>Oscillospiraceae</taxon>
        <taxon>Hydrogenoanaerobacterium</taxon>
    </lineage>
</organism>
<dbReference type="AlphaFoldDB" id="A0A1H8CKN4"/>
<dbReference type="Proteomes" id="UP000199158">
    <property type="component" value="Unassembled WGS sequence"/>
</dbReference>
<evidence type="ECO:0000256" key="10">
    <source>
        <dbReference type="SAM" id="Phobius"/>
    </source>
</evidence>
<dbReference type="GO" id="GO:0015379">
    <property type="term" value="F:potassium:chloride symporter activity"/>
    <property type="evidence" value="ECO:0007669"/>
    <property type="project" value="InterPro"/>
</dbReference>
<evidence type="ECO:0000256" key="6">
    <source>
        <dbReference type="ARBA" id="ARBA00022958"/>
    </source>
</evidence>
<proteinExistence type="predicted"/>
<keyword evidence="8" id="KW-0406">Ion transport</keyword>
<protein>
    <submittedName>
        <fullName evidence="11">Trk system potassium uptake protein TrkH</fullName>
    </submittedName>
</protein>
<accession>A0A1H8CKN4</accession>
<evidence type="ECO:0000256" key="7">
    <source>
        <dbReference type="ARBA" id="ARBA00022989"/>
    </source>
</evidence>
<feature type="transmembrane region" description="Helical" evidence="10">
    <location>
        <begin position="200"/>
        <end position="225"/>
    </location>
</feature>
<dbReference type="EMBL" id="FOCG01000002">
    <property type="protein sequence ID" value="SEM95512.1"/>
    <property type="molecule type" value="Genomic_DNA"/>
</dbReference>
<keyword evidence="4" id="KW-0633">Potassium transport</keyword>
<feature type="transmembrane region" description="Helical" evidence="10">
    <location>
        <begin position="306"/>
        <end position="337"/>
    </location>
</feature>
<dbReference type="PANTHER" id="PTHR32024">
    <property type="entry name" value="TRK SYSTEM POTASSIUM UPTAKE PROTEIN TRKG-RELATED"/>
    <property type="match status" value="1"/>
</dbReference>
<keyword evidence="2" id="KW-0813">Transport</keyword>
<keyword evidence="7 10" id="KW-1133">Transmembrane helix</keyword>
<evidence type="ECO:0000313" key="11">
    <source>
        <dbReference type="EMBL" id="SEM95512.1"/>
    </source>
</evidence>
<evidence type="ECO:0000256" key="5">
    <source>
        <dbReference type="ARBA" id="ARBA00022692"/>
    </source>
</evidence>
<evidence type="ECO:0000256" key="8">
    <source>
        <dbReference type="ARBA" id="ARBA00023065"/>
    </source>
</evidence>
<feature type="transmembrane region" description="Helical" evidence="10">
    <location>
        <begin position="81"/>
        <end position="105"/>
    </location>
</feature>
<dbReference type="InterPro" id="IPR003445">
    <property type="entry name" value="Cat_transpt"/>
</dbReference>
<dbReference type="Pfam" id="PF02386">
    <property type="entry name" value="TrkH"/>
    <property type="match status" value="1"/>
</dbReference>
<feature type="transmembrane region" description="Helical" evidence="10">
    <location>
        <begin position="50"/>
        <end position="69"/>
    </location>
</feature>
<dbReference type="GO" id="GO:0005886">
    <property type="term" value="C:plasma membrane"/>
    <property type="evidence" value="ECO:0007669"/>
    <property type="project" value="UniProtKB-SubCell"/>
</dbReference>
<keyword evidence="3" id="KW-1003">Cell membrane</keyword>
<dbReference type="InterPro" id="IPR004772">
    <property type="entry name" value="TrkH"/>
</dbReference>
<feature type="transmembrane region" description="Helical" evidence="10">
    <location>
        <begin position="20"/>
        <end position="38"/>
    </location>
</feature>
<sequence length="458" mass="48983">MSLNLPEKKRSSLSTSPARAICLSFFAVIAVGTLLLTLPYSSQDGQFTNVVDALFTATSATCVTGLVVFDTATKWSVFGQVTIIALIQIGGLGLLTITTFFNIAIGKRLGFRSMQRAQESINVDGVMDIDKMIRIVVKASFAVEGIGAAILMLVFVPKYGVHGIFISIFLAISAFCNAGFDILGFEEKFISLTNYNGSPIVIIVITFLIIIGGLGFIVWADLLDYRKTKKLMLHSRVVLLMTALLIVSGTVMFLVCEWYNPATLLDMPLGEKLSAAYFQSVSTRTAGFNTIDITQMFPVTKTFTMVLMFIGAAPGSTGGGIKVTTISVVVATVISVIRGREDTIIMKRKVAKNTVYKSLAIVMLAGLLVIIAGSVVYFSMPLSTLETGIDSMFEAVSAFATVGLSSGVTALANIPSKLVLTLTMFTGRVGPISFVLSLAANNGIKKNQIMPDGKIMVG</sequence>
<reference evidence="11 12" key="1">
    <citation type="submission" date="2016-10" db="EMBL/GenBank/DDBJ databases">
        <authorList>
            <person name="de Groot N.N."/>
        </authorList>
    </citation>
    <scope>NUCLEOTIDE SEQUENCE [LARGE SCALE GENOMIC DNA]</scope>
    <source>
        <strain evidence="11 12">CGMCC 1.5070</strain>
    </source>
</reference>
<dbReference type="PANTHER" id="PTHR32024:SF1">
    <property type="entry name" value="KTR SYSTEM POTASSIUM UPTAKE PROTEIN B"/>
    <property type="match status" value="1"/>
</dbReference>
<evidence type="ECO:0000256" key="4">
    <source>
        <dbReference type="ARBA" id="ARBA00022538"/>
    </source>
</evidence>
<comment type="subcellular location">
    <subcellularLocation>
        <location evidence="1">Cell membrane</location>
        <topology evidence="1">Multi-pass membrane protein</topology>
    </subcellularLocation>
</comment>
<dbReference type="NCBIfam" id="TIGR00933">
    <property type="entry name" value="2a38"/>
    <property type="match status" value="1"/>
</dbReference>
<keyword evidence="12" id="KW-1185">Reference proteome</keyword>
<feature type="transmembrane region" description="Helical" evidence="10">
    <location>
        <begin position="135"/>
        <end position="156"/>
    </location>
</feature>
<evidence type="ECO:0000256" key="3">
    <source>
        <dbReference type="ARBA" id="ARBA00022475"/>
    </source>
</evidence>
<gene>
    <name evidence="11" type="ORF">SAMN05216180_2193</name>
</gene>
<evidence type="ECO:0000313" key="12">
    <source>
        <dbReference type="Proteomes" id="UP000199158"/>
    </source>
</evidence>
<dbReference type="RefSeq" id="WP_162840896.1">
    <property type="nucleotide sequence ID" value="NZ_FOCG01000002.1"/>
</dbReference>
<keyword evidence="5 10" id="KW-0812">Transmembrane</keyword>
<evidence type="ECO:0000256" key="2">
    <source>
        <dbReference type="ARBA" id="ARBA00022448"/>
    </source>
</evidence>
<evidence type="ECO:0000256" key="9">
    <source>
        <dbReference type="ARBA" id="ARBA00023136"/>
    </source>
</evidence>
<feature type="transmembrane region" description="Helical" evidence="10">
    <location>
        <begin position="358"/>
        <end position="380"/>
    </location>
</feature>
<evidence type="ECO:0000256" key="1">
    <source>
        <dbReference type="ARBA" id="ARBA00004651"/>
    </source>
</evidence>
<keyword evidence="6" id="KW-0630">Potassium</keyword>
<feature type="transmembrane region" description="Helical" evidence="10">
    <location>
        <begin position="163"/>
        <end position="180"/>
    </location>
</feature>
<dbReference type="STRING" id="474960.SAMN05216180_2193"/>